<accession>A0ABN9ZL08</accession>
<evidence type="ECO:0000313" key="3">
    <source>
        <dbReference type="Proteomes" id="UP001314169"/>
    </source>
</evidence>
<feature type="region of interest" description="Disordered" evidence="1">
    <location>
        <begin position="33"/>
        <end position="73"/>
    </location>
</feature>
<organism evidence="2 3">
    <name type="scientific">Pipistrellus nathusii</name>
    <name type="common">Nathusius' pipistrelle</name>
    <dbReference type="NCBI Taxonomy" id="59473"/>
    <lineage>
        <taxon>Eukaryota</taxon>
        <taxon>Metazoa</taxon>
        <taxon>Chordata</taxon>
        <taxon>Craniata</taxon>
        <taxon>Vertebrata</taxon>
        <taxon>Euteleostomi</taxon>
        <taxon>Mammalia</taxon>
        <taxon>Eutheria</taxon>
        <taxon>Laurasiatheria</taxon>
        <taxon>Chiroptera</taxon>
        <taxon>Yangochiroptera</taxon>
        <taxon>Vespertilionidae</taxon>
        <taxon>Pipistrellus</taxon>
    </lineage>
</organism>
<dbReference type="Proteomes" id="UP001314169">
    <property type="component" value="Chromosome 17"/>
</dbReference>
<gene>
    <name evidence="2" type="ORF">MPIPNATIZW_LOCUS7301</name>
</gene>
<proteinExistence type="predicted"/>
<dbReference type="EMBL" id="OY882874">
    <property type="protein sequence ID" value="CAK6438995.1"/>
    <property type="molecule type" value="Genomic_DNA"/>
</dbReference>
<protein>
    <submittedName>
        <fullName evidence="2">Uncharacterized protein</fullName>
    </submittedName>
</protein>
<keyword evidence="3" id="KW-1185">Reference proteome</keyword>
<evidence type="ECO:0000256" key="1">
    <source>
        <dbReference type="SAM" id="MobiDB-lite"/>
    </source>
</evidence>
<sequence length="73" mass="7648">MDRKGGPVRVRPAALVHSDNTARSKFVRFHHWPWGHRGGSPPGAQSGRKRARPGRGAGSLPVCSGGAATPAGR</sequence>
<evidence type="ECO:0000313" key="2">
    <source>
        <dbReference type="EMBL" id="CAK6438995.1"/>
    </source>
</evidence>
<name>A0ABN9ZL08_PIPNA</name>
<reference evidence="2" key="1">
    <citation type="submission" date="2023-12" db="EMBL/GenBank/DDBJ databases">
        <authorList>
            <person name="Brown T."/>
        </authorList>
    </citation>
    <scope>NUCLEOTIDE SEQUENCE</scope>
</reference>